<keyword evidence="2" id="KW-0012">Acyltransferase</keyword>
<dbReference type="InterPro" id="IPR000182">
    <property type="entry name" value="GNAT_dom"/>
</dbReference>
<evidence type="ECO:0000313" key="5">
    <source>
        <dbReference type="Proteomes" id="UP001472866"/>
    </source>
</evidence>
<organism evidence="4 5">
    <name type="scientific">Chloropicon roscoffensis</name>
    <dbReference type="NCBI Taxonomy" id="1461544"/>
    <lineage>
        <taxon>Eukaryota</taxon>
        <taxon>Viridiplantae</taxon>
        <taxon>Chlorophyta</taxon>
        <taxon>Chloropicophyceae</taxon>
        <taxon>Chloropicales</taxon>
        <taxon>Chloropicaceae</taxon>
        <taxon>Chloropicon</taxon>
    </lineage>
</organism>
<dbReference type="EMBL" id="CP151501">
    <property type="protein sequence ID" value="WZN58776.1"/>
    <property type="molecule type" value="Genomic_DNA"/>
</dbReference>
<dbReference type="SUPFAM" id="SSF55729">
    <property type="entry name" value="Acyl-CoA N-acyltransferases (Nat)"/>
    <property type="match status" value="1"/>
</dbReference>
<dbReference type="CDD" id="cd04301">
    <property type="entry name" value="NAT_SF"/>
    <property type="match status" value="1"/>
</dbReference>
<proteinExistence type="predicted"/>
<dbReference type="Gene3D" id="3.40.630.30">
    <property type="match status" value="1"/>
</dbReference>
<reference evidence="4 5" key="1">
    <citation type="submission" date="2024-03" db="EMBL/GenBank/DDBJ databases">
        <title>Complete genome sequence of the green alga Chloropicon roscoffensis RCC1871.</title>
        <authorList>
            <person name="Lemieux C."/>
            <person name="Pombert J.-F."/>
            <person name="Otis C."/>
            <person name="Turmel M."/>
        </authorList>
    </citation>
    <scope>NUCLEOTIDE SEQUENCE [LARGE SCALE GENOMIC DNA]</scope>
    <source>
        <strain evidence="4 5">RCC1871</strain>
    </source>
</reference>
<accession>A0AAX4NYG3</accession>
<dbReference type="Proteomes" id="UP001472866">
    <property type="component" value="Chromosome 01"/>
</dbReference>
<evidence type="ECO:0000256" key="1">
    <source>
        <dbReference type="ARBA" id="ARBA00022679"/>
    </source>
</evidence>
<dbReference type="Pfam" id="PF13673">
    <property type="entry name" value="Acetyltransf_10"/>
    <property type="match status" value="1"/>
</dbReference>
<dbReference type="PANTHER" id="PTHR10908">
    <property type="entry name" value="SEROTONIN N-ACETYLTRANSFERASE"/>
    <property type="match status" value="1"/>
</dbReference>
<dbReference type="PROSITE" id="PS51186">
    <property type="entry name" value="GNAT"/>
    <property type="match status" value="1"/>
</dbReference>
<name>A0AAX4NYG3_9CHLO</name>
<dbReference type="PANTHER" id="PTHR10908:SF0">
    <property type="entry name" value="SEROTONIN N-ACETYLTRANSFERASE"/>
    <property type="match status" value="1"/>
</dbReference>
<keyword evidence="5" id="KW-1185">Reference proteome</keyword>
<dbReference type="AlphaFoldDB" id="A0AAX4NYG3"/>
<evidence type="ECO:0000256" key="2">
    <source>
        <dbReference type="ARBA" id="ARBA00023315"/>
    </source>
</evidence>
<evidence type="ECO:0000259" key="3">
    <source>
        <dbReference type="PROSITE" id="PS51186"/>
    </source>
</evidence>
<dbReference type="InterPro" id="IPR016181">
    <property type="entry name" value="Acyl_CoA_acyltransferase"/>
</dbReference>
<feature type="domain" description="N-acetyltransferase" evidence="3">
    <location>
        <begin position="3"/>
        <end position="164"/>
    </location>
</feature>
<dbReference type="InterPro" id="IPR051635">
    <property type="entry name" value="SNAT-like"/>
</dbReference>
<protein>
    <submittedName>
        <fullName evidence="4">N-acetyltransferase</fullName>
    </submittedName>
</protein>
<evidence type="ECO:0000313" key="4">
    <source>
        <dbReference type="EMBL" id="WZN58776.1"/>
    </source>
</evidence>
<gene>
    <name evidence="4" type="ORF">HKI87_01g03000</name>
</gene>
<dbReference type="GO" id="GO:0008080">
    <property type="term" value="F:N-acetyltransferase activity"/>
    <property type="evidence" value="ECO:0007669"/>
    <property type="project" value="UniProtKB-ARBA"/>
</dbReference>
<sequence length="167" mass="18074">MEVTYRGANGRDATALFALEEASYPSDEAATLAGIVKRIDEAGDFFLVAEVDGEIAGFVNGTLTTSSELTHDTMSTHEPTGSLLCVHSVVVAPELRRKGLALSMLGRYLDGLKGSGPGARVREIRLLCKEVLRPLYEKAGFELVGPSKVVHGKDQWLEMKMMCSNQT</sequence>
<keyword evidence="1" id="KW-0808">Transferase</keyword>